<dbReference type="InterPro" id="IPR016181">
    <property type="entry name" value="Acyl_CoA_acyltransferase"/>
</dbReference>
<gene>
    <name evidence="2" type="ORF">LITE_LOCUS36800</name>
</gene>
<name>A0AAV0P6D8_9ROSI</name>
<dbReference type="PANTHER" id="PTHR46067">
    <property type="entry name" value="ACYL-COA N-ACYLTRANSFERASES (NAT) SUPERFAMILY PROTEIN"/>
    <property type="match status" value="1"/>
</dbReference>
<evidence type="ECO:0000313" key="2">
    <source>
        <dbReference type="EMBL" id="CAI0465911.1"/>
    </source>
</evidence>
<dbReference type="GO" id="GO:0016747">
    <property type="term" value="F:acyltransferase activity, transferring groups other than amino-acyl groups"/>
    <property type="evidence" value="ECO:0007669"/>
    <property type="project" value="InterPro"/>
</dbReference>
<dbReference type="PANTHER" id="PTHR46067:SF27">
    <property type="entry name" value="ACYL-COA N-ACYLTRANSFERASES (NAT) SUPERFAMILY PROTEIN"/>
    <property type="match status" value="1"/>
</dbReference>
<dbReference type="EMBL" id="CAMGYJ010000008">
    <property type="protein sequence ID" value="CAI0465911.1"/>
    <property type="molecule type" value="Genomic_DNA"/>
</dbReference>
<reference evidence="2" key="1">
    <citation type="submission" date="2022-08" db="EMBL/GenBank/DDBJ databases">
        <authorList>
            <person name="Gutierrez-Valencia J."/>
        </authorList>
    </citation>
    <scope>NUCLEOTIDE SEQUENCE</scope>
</reference>
<evidence type="ECO:0000313" key="3">
    <source>
        <dbReference type="Proteomes" id="UP001154282"/>
    </source>
</evidence>
<sequence>MKVSDVDDFMVWDGDERVAKFCDGEPCTSREEAIDFIKSWVVPHPWHRAICLDGKPIGTITMSRGSRSNGSACLAEVGYLLAWQHWGKGIATTAVKMAGREGRI</sequence>
<dbReference type="InterPro" id="IPR000182">
    <property type="entry name" value="GNAT_dom"/>
</dbReference>
<protein>
    <recommendedName>
        <fullName evidence="1">N-acetyltransferase domain-containing protein</fullName>
    </recommendedName>
</protein>
<keyword evidence="3" id="KW-1185">Reference proteome</keyword>
<dbReference type="AlphaFoldDB" id="A0AAV0P6D8"/>
<dbReference type="Pfam" id="PF13302">
    <property type="entry name" value="Acetyltransf_3"/>
    <property type="match status" value="1"/>
</dbReference>
<proteinExistence type="predicted"/>
<organism evidence="2 3">
    <name type="scientific">Linum tenue</name>
    <dbReference type="NCBI Taxonomy" id="586396"/>
    <lineage>
        <taxon>Eukaryota</taxon>
        <taxon>Viridiplantae</taxon>
        <taxon>Streptophyta</taxon>
        <taxon>Embryophyta</taxon>
        <taxon>Tracheophyta</taxon>
        <taxon>Spermatophyta</taxon>
        <taxon>Magnoliopsida</taxon>
        <taxon>eudicotyledons</taxon>
        <taxon>Gunneridae</taxon>
        <taxon>Pentapetalae</taxon>
        <taxon>rosids</taxon>
        <taxon>fabids</taxon>
        <taxon>Malpighiales</taxon>
        <taxon>Linaceae</taxon>
        <taxon>Linum</taxon>
    </lineage>
</organism>
<dbReference type="Gene3D" id="3.40.630.30">
    <property type="match status" value="1"/>
</dbReference>
<comment type="caution">
    <text evidence="2">The sequence shown here is derived from an EMBL/GenBank/DDBJ whole genome shotgun (WGS) entry which is preliminary data.</text>
</comment>
<dbReference type="Proteomes" id="UP001154282">
    <property type="component" value="Unassembled WGS sequence"/>
</dbReference>
<evidence type="ECO:0000259" key="1">
    <source>
        <dbReference type="Pfam" id="PF13302"/>
    </source>
</evidence>
<accession>A0AAV0P6D8</accession>
<dbReference type="SUPFAM" id="SSF55729">
    <property type="entry name" value="Acyl-CoA N-acyltransferases (Nat)"/>
    <property type="match status" value="1"/>
</dbReference>
<feature type="domain" description="N-acetyltransferase" evidence="1">
    <location>
        <begin position="3"/>
        <end position="98"/>
    </location>
</feature>